<keyword evidence="17" id="KW-1185">Reference proteome</keyword>
<dbReference type="GO" id="GO:0004514">
    <property type="term" value="F:nicotinate-nucleotide diphosphorylase (carboxylating) activity"/>
    <property type="evidence" value="ECO:0007669"/>
    <property type="project" value="UniProtKB-EC"/>
</dbReference>
<comment type="similarity">
    <text evidence="3 12">Belongs to the NadC/ModD family.</text>
</comment>
<evidence type="ECO:0000256" key="3">
    <source>
        <dbReference type="ARBA" id="ARBA00009400"/>
    </source>
</evidence>
<evidence type="ECO:0000256" key="12">
    <source>
        <dbReference type="PIRNR" id="PIRNR006250"/>
    </source>
</evidence>
<keyword evidence="6" id="KW-0662">Pyridine nucleotide biosynthesis</keyword>
<dbReference type="FunFam" id="3.20.20.70:FF:000030">
    <property type="entry name" value="Nicotinate-nucleotide pyrophosphorylase, carboxylating"/>
    <property type="match status" value="1"/>
</dbReference>
<evidence type="ECO:0000256" key="7">
    <source>
        <dbReference type="ARBA" id="ARBA00022676"/>
    </source>
</evidence>
<gene>
    <name evidence="16" type="ORF">ATZ36_09660</name>
</gene>
<dbReference type="GO" id="GO:0034213">
    <property type="term" value="P:quinolinate catabolic process"/>
    <property type="evidence" value="ECO:0007669"/>
    <property type="project" value="TreeGrafter"/>
</dbReference>
<feature type="domain" description="Quinolinate phosphoribosyl transferase C-terminal" evidence="14">
    <location>
        <begin position="108"/>
        <end position="278"/>
    </location>
</feature>
<evidence type="ECO:0000256" key="13">
    <source>
        <dbReference type="PIRSR" id="PIRSR006250-1"/>
    </source>
</evidence>
<dbReference type="CDD" id="cd01572">
    <property type="entry name" value="QPRTase"/>
    <property type="match status" value="1"/>
</dbReference>
<dbReference type="NCBIfam" id="TIGR00078">
    <property type="entry name" value="nadC"/>
    <property type="match status" value="1"/>
</dbReference>
<comment type="caution">
    <text evidence="16">The sequence shown here is derived from an EMBL/GenBank/DDBJ whole genome shotgun (WGS) entry which is preliminary data.</text>
</comment>
<dbReference type="Pfam" id="PF02749">
    <property type="entry name" value="QRPTase_N"/>
    <property type="match status" value="1"/>
</dbReference>
<dbReference type="FunFam" id="3.90.1170.20:FF:000001">
    <property type="entry name" value="Nicotinate-nucleotide diphosphorylase (Carboxylating)"/>
    <property type="match status" value="1"/>
</dbReference>
<comment type="catalytic activity">
    <reaction evidence="10">
        <text>nicotinate beta-D-ribonucleotide + CO2 + diphosphate = quinolinate + 5-phospho-alpha-D-ribose 1-diphosphate + 2 H(+)</text>
        <dbReference type="Rhea" id="RHEA:12733"/>
        <dbReference type="ChEBI" id="CHEBI:15378"/>
        <dbReference type="ChEBI" id="CHEBI:16526"/>
        <dbReference type="ChEBI" id="CHEBI:29959"/>
        <dbReference type="ChEBI" id="CHEBI:33019"/>
        <dbReference type="ChEBI" id="CHEBI:57502"/>
        <dbReference type="ChEBI" id="CHEBI:58017"/>
        <dbReference type="EC" id="2.4.2.19"/>
    </reaction>
</comment>
<evidence type="ECO:0000256" key="1">
    <source>
        <dbReference type="ARBA" id="ARBA00003237"/>
    </source>
</evidence>
<evidence type="ECO:0000256" key="10">
    <source>
        <dbReference type="ARBA" id="ARBA00047445"/>
    </source>
</evidence>
<dbReference type="Proteomes" id="UP000095237">
    <property type="component" value="Unassembled WGS sequence"/>
</dbReference>
<dbReference type="GO" id="GO:0009435">
    <property type="term" value="P:NAD+ biosynthetic process"/>
    <property type="evidence" value="ECO:0007669"/>
    <property type="project" value="UniProtKB-UniPathway"/>
</dbReference>
<dbReference type="EC" id="2.4.2.19" evidence="5"/>
<dbReference type="InterPro" id="IPR036068">
    <property type="entry name" value="Nicotinate_pribotase-like_C"/>
</dbReference>
<dbReference type="PANTHER" id="PTHR32179">
    <property type="entry name" value="NICOTINATE-NUCLEOTIDE PYROPHOSPHORYLASE [CARBOXYLATING]"/>
    <property type="match status" value="1"/>
</dbReference>
<dbReference type="AlphaFoldDB" id="A0A1E5IGY6"/>
<evidence type="ECO:0000313" key="17">
    <source>
        <dbReference type="Proteomes" id="UP000095237"/>
    </source>
</evidence>
<comment type="function">
    <text evidence="1">Involved in the catabolism of quinolinic acid (QA).</text>
</comment>
<protein>
    <recommendedName>
        <fullName evidence="11">Probable nicotinate-nucleotide pyrophosphorylase [carboxylating]</fullName>
        <ecNumber evidence="5">2.4.2.19</ecNumber>
    </recommendedName>
    <alternativeName>
        <fullName evidence="9">Quinolinate phosphoribosyltransferase [decarboxylating]</fullName>
    </alternativeName>
</protein>
<dbReference type="Gene3D" id="3.20.20.70">
    <property type="entry name" value="Aldolase class I"/>
    <property type="match status" value="1"/>
</dbReference>
<dbReference type="InterPro" id="IPR027277">
    <property type="entry name" value="NadC/ModD"/>
</dbReference>
<dbReference type="InterPro" id="IPR013785">
    <property type="entry name" value="Aldolase_TIM"/>
</dbReference>
<dbReference type="Gene3D" id="3.90.1170.20">
    <property type="entry name" value="Quinolinate phosphoribosyl transferase, N-terminal domain"/>
    <property type="match status" value="1"/>
</dbReference>
<dbReference type="PIRSF" id="PIRSF006250">
    <property type="entry name" value="NadC_ModD"/>
    <property type="match status" value="1"/>
</dbReference>
<dbReference type="EMBL" id="LNVX01000719">
    <property type="protein sequence ID" value="OEG69423.1"/>
    <property type="molecule type" value="Genomic_DNA"/>
</dbReference>
<dbReference type="GO" id="GO:0005737">
    <property type="term" value="C:cytoplasm"/>
    <property type="evidence" value="ECO:0007669"/>
    <property type="project" value="TreeGrafter"/>
</dbReference>
<dbReference type="InterPro" id="IPR004393">
    <property type="entry name" value="NadC"/>
</dbReference>
<evidence type="ECO:0000256" key="11">
    <source>
        <dbReference type="ARBA" id="ARBA00069173"/>
    </source>
</evidence>
<keyword evidence="8 12" id="KW-0808">Transferase</keyword>
<feature type="binding site" evidence="13">
    <location>
        <begin position="129"/>
        <end position="131"/>
    </location>
    <ligand>
        <name>substrate</name>
    </ligand>
</feature>
<dbReference type="PANTHER" id="PTHR32179:SF3">
    <property type="entry name" value="NICOTINATE-NUCLEOTIDE PYROPHOSPHORYLASE [CARBOXYLATING]"/>
    <property type="match status" value="1"/>
</dbReference>
<feature type="binding site" evidence="13">
    <location>
        <position position="96"/>
    </location>
    <ligand>
        <name>substrate</name>
    </ligand>
</feature>
<dbReference type="UniPathway" id="UPA00253">
    <property type="reaction ID" value="UER00331"/>
</dbReference>
<feature type="binding site" evidence="13">
    <location>
        <begin position="243"/>
        <end position="245"/>
    </location>
    <ligand>
        <name>substrate</name>
    </ligand>
</feature>
<dbReference type="InterPro" id="IPR002638">
    <property type="entry name" value="Quinolinate_PRibosylTrfase_C"/>
</dbReference>
<reference evidence="16 17" key="1">
    <citation type="submission" date="2015-11" db="EMBL/GenBank/DDBJ databases">
        <title>Evidence for parallel genomic evolution in an endosymbiosis of termite gut flagellates.</title>
        <authorList>
            <person name="Zheng H."/>
        </authorList>
    </citation>
    <scope>NUCLEOTIDE SEQUENCE [LARGE SCALE GENOMIC DNA]</scope>
    <source>
        <strain evidence="16 17">CET450</strain>
    </source>
</reference>
<evidence type="ECO:0000259" key="15">
    <source>
        <dbReference type="Pfam" id="PF02749"/>
    </source>
</evidence>
<evidence type="ECO:0000256" key="5">
    <source>
        <dbReference type="ARBA" id="ARBA00011944"/>
    </source>
</evidence>
<evidence type="ECO:0000256" key="9">
    <source>
        <dbReference type="ARBA" id="ARBA00033102"/>
    </source>
</evidence>
<evidence type="ECO:0000256" key="2">
    <source>
        <dbReference type="ARBA" id="ARBA00004893"/>
    </source>
</evidence>
<evidence type="ECO:0000313" key="16">
    <source>
        <dbReference type="EMBL" id="OEG69423.1"/>
    </source>
</evidence>
<feature type="binding site" evidence="13">
    <location>
        <begin position="264"/>
        <end position="266"/>
    </location>
    <ligand>
        <name>substrate</name>
    </ligand>
</feature>
<dbReference type="InterPro" id="IPR037128">
    <property type="entry name" value="Quinolinate_PRibosylTase_N_sf"/>
</dbReference>
<dbReference type="InterPro" id="IPR022412">
    <property type="entry name" value="Quinolinate_PRibosylTrfase_N"/>
</dbReference>
<accession>A0A1E5IGY6</accession>
<evidence type="ECO:0000259" key="14">
    <source>
        <dbReference type="Pfam" id="PF01729"/>
    </source>
</evidence>
<evidence type="ECO:0000256" key="6">
    <source>
        <dbReference type="ARBA" id="ARBA00022642"/>
    </source>
</evidence>
<keyword evidence="7 12" id="KW-0328">Glycosyltransferase</keyword>
<dbReference type="SUPFAM" id="SSF51690">
    <property type="entry name" value="Nicotinate/Quinolinate PRTase C-terminal domain-like"/>
    <property type="match status" value="1"/>
</dbReference>
<feature type="binding site" evidence="13">
    <location>
        <position position="213"/>
    </location>
    <ligand>
        <name>substrate</name>
    </ligand>
</feature>
<feature type="binding site" evidence="13">
    <location>
        <position position="192"/>
    </location>
    <ligand>
        <name>substrate</name>
    </ligand>
</feature>
<comment type="subunit">
    <text evidence="4">Hexamer formed by 3 homodimers.</text>
</comment>
<feature type="binding site" evidence="13">
    <location>
        <position position="163"/>
    </location>
    <ligand>
        <name>substrate</name>
    </ligand>
</feature>
<feature type="binding site" evidence="13">
    <location>
        <position position="153"/>
    </location>
    <ligand>
        <name>substrate</name>
    </ligand>
</feature>
<sequence>MVNNTDSLIDLALKEDGVFDDITTKEFIPKNKQAKAVLIANNPGILCGIDIFIKVFKTIDKKCRVSLKIKDCSQIKRGDKILEITGHAYAILSGERTALNFLQYMSGIATLTNKFVTSINNGRTKIYDTRKTIPGYRELAKYAVRCGGGANHRMGLYDMVLIKDNHLKLTKDLTAEISEFRKKYKNIPVEVECENIKQVKQALDSKADIIMLDNTTFENTKEMIDLIRKRSSTKEYKPEVEISGGVNLKTAKKFARLDADRISIGMITHSSSALDVTLEITIK</sequence>
<evidence type="ECO:0000256" key="4">
    <source>
        <dbReference type="ARBA" id="ARBA00011218"/>
    </source>
</evidence>
<dbReference type="Pfam" id="PF01729">
    <property type="entry name" value="QRPTase_C"/>
    <property type="match status" value="1"/>
</dbReference>
<name>A0A1E5IGY6_ENDTX</name>
<evidence type="ECO:0000256" key="8">
    <source>
        <dbReference type="ARBA" id="ARBA00022679"/>
    </source>
</evidence>
<dbReference type="SUPFAM" id="SSF54675">
    <property type="entry name" value="Nicotinate/Quinolinate PRTase N-terminal domain-like"/>
    <property type="match status" value="1"/>
</dbReference>
<organism evidence="16 17">
    <name type="scientific">Endomicrobium trichonymphae</name>
    <dbReference type="NCBI Taxonomy" id="1408204"/>
    <lineage>
        <taxon>Bacteria</taxon>
        <taxon>Pseudomonadati</taxon>
        <taxon>Elusimicrobiota</taxon>
        <taxon>Endomicrobiia</taxon>
        <taxon>Endomicrobiales</taxon>
        <taxon>Endomicrobiaceae</taxon>
        <taxon>Candidatus Endomicrobiellum</taxon>
    </lineage>
</organism>
<proteinExistence type="inferred from homology"/>
<feature type="domain" description="Quinolinate phosphoribosyl transferase N-terminal" evidence="15">
    <location>
        <begin position="21"/>
        <end position="106"/>
    </location>
</feature>
<comment type="pathway">
    <text evidence="2">Cofactor biosynthesis; NAD(+) biosynthesis; nicotinate D-ribonucleotide from quinolinate: step 1/1.</text>
</comment>